<sequence>MSNFGVSSSALAQAEGGEQVDLVTQSQNPIASMISVPFDFTSYQNVGEDNKTQNVILFKPVVPIDITENWNFVLRALIPFIDKPDSGPIDGKAGVGDIGLQSYFVPKKTNSLGRDNFWTWGVGPVLQFDTASDDILGTGRNAAGIGGVFFSKINNWTVGALLNNVWDVDSSNTRDGVNLMTSQPFVNYNLDNGWYLKTDPVITYNQKADSGNKWTVPVGGGFGRVFNWGKQPLSLKNAIPSHDTFGDAFAAIDTEQFSQCFIRWVSDLATLSEGQIIAIAGKTVRRSLDKALKKAAIHVKVDDKSNEITAISKLLERLDIAGAVVTIDAMGCQKKIARQIIEQKGDYGDLLDDVKTYFTSDKSPNLSVVEIDAETRKAVVSGDLDWLKQSHPEWEGLRSVLAVTAERCFKDKIEQETRYFITSLDDSDPQRLAHAVRAHWSVENNLHWVLDVAFDEDSNRTRTGNSAANLAVVRHIAV</sequence>
<proteinExistence type="predicted"/>
<gene>
    <name evidence="3" type="ORF">CTOB1V02_LOCUS11241</name>
</gene>
<dbReference type="InterPro" id="IPR047647">
    <property type="entry name" value="ISAs1_transpos"/>
</dbReference>
<dbReference type="AlphaFoldDB" id="A0A7R8WRY0"/>
<protein>
    <recommendedName>
        <fullName evidence="4">Transposase</fullName>
    </recommendedName>
</protein>
<feature type="domain" description="H repeat-associated protein N-terminal" evidence="2">
    <location>
        <begin position="228"/>
        <end position="265"/>
    </location>
</feature>
<dbReference type="GO" id="GO:0006313">
    <property type="term" value="P:DNA transposition"/>
    <property type="evidence" value="ECO:0007669"/>
    <property type="project" value="InterPro"/>
</dbReference>
<dbReference type="PANTHER" id="PTHR30298">
    <property type="entry name" value="H REPEAT-ASSOCIATED PREDICTED TRANSPOSASE"/>
    <property type="match status" value="1"/>
</dbReference>
<evidence type="ECO:0008006" key="4">
    <source>
        <dbReference type="Google" id="ProtNLM"/>
    </source>
</evidence>
<name>A0A7R8WRY0_9CRUS</name>
<dbReference type="InterPro" id="IPR051698">
    <property type="entry name" value="Transposase_11-like"/>
</dbReference>
<reference evidence="3" key="1">
    <citation type="submission" date="2020-11" db="EMBL/GenBank/DDBJ databases">
        <authorList>
            <person name="Tran Van P."/>
        </authorList>
    </citation>
    <scope>NUCLEOTIDE SEQUENCE</scope>
</reference>
<evidence type="ECO:0000313" key="3">
    <source>
        <dbReference type="EMBL" id="CAD7233419.1"/>
    </source>
</evidence>
<evidence type="ECO:0000259" key="1">
    <source>
        <dbReference type="Pfam" id="PF01609"/>
    </source>
</evidence>
<dbReference type="GO" id="GO:0004803">
    <property type="term" value="F:transposase activity"/>
    <property type="evidence" value="ECO:0007669"/>
    <property type="project" value="InterPro"/>
</dbReference>
<feature type="non-terminal residue" evidence="3">
    <location>
        <position position="1"/>
    </location>
</feature>
<dbReference type="NCBIfam" id="NF033564">
    <property type="entry name" value="transpos_ISAs1"/>
    <property type="match status" value="1"/>
</dbReference>
<dbReference type="OrthoDB" id="10642718at2759"/>
<dbReference type="Pfam" id="PF13808">
    <property type="entry name" value="DDE_Tnp_1_assoc"/>
    <property type="match status" value="1"/>
</dbReference>
<dbReference type="GO" id="GO:0003677">
    <property type="term" value="F:DNA binding"/>
    <property type="evidence" value="ECO:0007669"/>
    <property type="project" value="InterPro"/>
</dbReference>
<dbReference type="EMBL" id="OB666230">
    <property type="protein sequence ID" value="CAD7233419.1"/>
    <property type="molecule type" value="Genomic_DNA"/>
</dbReference>
<feature type="domain" description="Transposase IS4-like" evidence="1">
    <location>
        <begin position="299"/>
        <end position="477"/>
    </location>
</feature>
<dbReference type="InterPro" id="IPR032806">
    <property type="entry name" value="YbfD_N"/>
</dbReference>
<dbReference type="InterPro" id="IPR002559">
    <property type="entry name" value="Transposase_11"/>
</dbReference>
<organism evidence="3">
    <name type="scientific">Cyprideis torosa</name>
    <dbReference type="NCBI Taxonomy" id="163714"/>
    <lineage>
        <taxon>Eukaryota</taxon>
        <taxon>Metazoa</taxon>
        <taxon>Ecdysozoa</taxon>
        <taxon>Arthropoda</taxon>
        <taxon>Crustacea</taxon>
        <taxon>Oligostraca</taxon>
        <taxon>Ostracoda</taxon>
        <taxon>Podocopa</taxon>
        <taxon>Podocopida</taxon>
        <taxon>Cytherocopina</taxon>
        <taxon>Cytheroidea</taxon>
        <taxon>Cytherideidae</taxon>
        <taxon>Cyprideis</taxon>
    </lineage>
</organism>
<evidence type="ECO:0000259" key="2">
    <source>
        <dbReference type="Pfam" id="PF13808"/>
    </source>
</evidence>
<dbReference type="Pfam" id="PF01609">
    <property type="entry name" value="DDE_Tnp_1"/>
    <property type="match status" value="1"/>
</dbReference>
<accession>A0A7R8WRY0</accession>
<dbReference type="PANTHER" id="PTHR30298:SF0">
    <property type="entry name" value="PROTEIN YBFL-RELATED"/>
    <property type="match status" value="1"/>
</dbReference>